<dbReference type="InterPro" id="IPR011978">
    <property type="entry name" value="YgfB-like"/>
</dbReference>
<name>A0AAW7XGE3_9GAMM</name>
<proteinExistence type="inferred from homology"/>
<dbReference type="GeneID" id="89457993"/>
<accession>A0AAW7XGE3</accession>
<keyword evidence="5" id="KW-1185">Reference proteome</keyword>
<dbReference type="EMBL" id="JAUYVO010000006">
    <property type="protein sequence ID" value="MDP2522930.1"/>
    <property type="molecule type" value="Genomic_DNA"/>
</dbReference>
<reference evidence="2" key="1">
    <citation type="submission" date="2023-07" db="EMBL/GenBank/DDBJ databases">
        <title>Genome content predicts the carbon catabolic preferences of heterotrophic bacteria.</title>
        <authorList>
            <person name="Gralka M."/>
        </authorList>
    </citation>
    <scope>NUCLEOTIDE SEQUENCE</scope>
    <source>
        <strain evidence="3">5G01</strain>
        <strain evidence="2">I2M16</strain>
    </source>
</reference>
<sequence length="196" mass="21593">MTLAQHDELLTFDQIANVLVSEEVLTVSPAELHGWLAGQLASGARLTPDLWLKTVCELLELSGLSHETSKIGLIGLYQQTLGQLESFDMGLSMLRPDDESPVHQRTEALGQWTQGFMTGFGYQGKQTDQSLSAEAKESLTDLSQIAQVSSEDVEDTDEAESDLMQLEEYVRMAALMLFAECNKPDDTQESAPQAMH</sequence>
<dbReference type="PANTHER" id="PTHR37528">
    <property type="entry name" value="UPF0149 PROTEIN YGFB"/>
    <property type="match status" value="1"/>
</dbReference>
<dbReference type="Pfam" id="PF03695">
    <property type="entry name" value="UPF0149"/>
    <property type="match status" value="1"/>
</dbReference>
<evidence type="ECO:0000313" key="5">
    <source>
        <dbReference type="Proteomes" id="UP001177341"/>
    </source>
</evidence>
<evidence type="ECO:0000313" key="3">
    <source>
        <dbReference type="EMBL" id="MDP2522930.1"/>
    </source>
</evidence>
<evidence type="ECO:0000313" key="2">
    <source>
        <dbReference type="EMBL" id="MDO6453220.1"/>
    </source>
</evidence>
<comment type="similarity">
    <text evidence="1">Belongs to the UPF0149 family.</text>
</comment>
<dbReference type="AlphaFoldDB" id="A0AAW7XGE3"/>
<organism evidence="2 4">
    <name type="scientific">Neptunomonas phycophila</name>
    <dbReference type="NCBI Taxonomy" id="1572645"/>
    <lineage>
        <taxon>Bacteria</taxon>
        <taxon>Pseudomonadati</taxon>
        <taxon>Pseudomonadota</taxon>
        <taxon>Gammaproteobacteria</taxon>
        <taxon>Oceanospirillales</taxon>
        <taxon>Oceanospirillaceae</taxon>
        <taxon>Neptunomonas</taxon>
    </lineage>
</organism>
<comment type="caution">
    <text evidence="2">The sequence shown here is derived from an EMBL/GenBank/DDBJ whole genome shotgun (WGS) entry which is preliminary data.</text>
</comment>
<protein>
    <submittedName>
        <fullName evidence="2">UPF0149 family protein</fullName>
    </submittedName>
</protein>
<evidence type="ECO:0000313" key="4">
    <source>
        <dbReference type="Proteomes" id="UP001169862"/>
    </source>
</evidence>
<dbReference type="Gene3D" id="1.20.120.740">
    <property type="entry name" value="YgfB uncharacterised protein family UPF0149, PF03695"/>
    <property type="match status" value="1"/>
</dbReference>
<gene>
    <name evidence="2" type="ORF">Q4490_06550</name>
    <name evidence="3" type="ORF">Q8W30_10160</name>
</gene>
<dbReference type="PANTHER" id="PTHR37528:SF1">
    <property type="entry name" value="UPF0149 PROTEIN YGFB"/>
    <property type="match status" value="1"/>
</dbReference>
<dbReference type="RefSeq" id="WP_075174029.1">
    <property type="nucleotide sequence ID" value="NZ_CAXHZV010000028.1"/>
</dbReference>
<dbReference type="Proteomes" id="UP001169862">
    <property type="component" value="Unassembled WGS sequence"/>
</dbReference>
<dbReference type="SUPFAM" id="SSF101327">
    <property type="entry name" value="YgfB-like"/>
    <property type="match status" value="1"/>
</dbReference>
<dbReference type="InterPro" id="IPR036255">
    <property type="entry name" value="YgfB-like_sf"/>
</dbReference>
<dbReference type="GO" id="GO:0005829">
    <property type="term" value="C:cytosol"/>
    <property type="evidence" value="ECO:0007669"/>
    <property type="project" value="TreeGrafter"/>
</dbReference>
<dbReference type="EMBL" id="JAUOPG010000003">
    <property type="protein sequence ID" value="MDO6453220.1"/>
    <property type="molecule type" value="Genomic_DNA"/>
</dbReference>
<dbReference type="Proteomes" id="UP001177341">
    <property type="component" value="Unassembled WGS sequence"/>
</dbReference>
<evidence type="ECO:0000256" key="1">
    <source>
        <dbReference type="ARBA" id="ARBA00038308"/>
    </source>
</evidence>